<evidence type="ECO:0000256" key="7">
    <source>
        <dbReference type="ARBA" id="ARBA00023015"/>
    </source>
</evidence>
<keyword evidence="8 10" id="KW-0804">Transcription</keyword>
<keyword evidence="7 10" id="KW-0805">Transcription regulation</keyword>
<keyword evidence="4 10" id="KW-0479">Metal-binding</keyword>
<comment type="function">
    <text evidence="1 10">Transcription elongation factor implicated in the maintenance of proper chromatin structure in actively transcribed regions.</text>
</comment>
<dbReference type="GO" id="GO:0006368">
    <property type="term" value="P:transcription elongation by RNA polymerase II"/>
    <property type="evidence" value="ECO:0007669"/>
    <property type="project" value="TreeGrafter"/>
</dbReference>
<dbReference type="Gene3D" id="2.20.25.190">
    <property type="match status" value="1"/>
</dbReference>
<dbReference type="EMBL" id="CAJVPV010000913">
    <property type="protein sequence ID" value="CAG8479245.1"/>
    <property type="molecule type" value="Genomic_DNA"/>
</dbReference>
<proteinExistence type="inferred from homology"/>
<dbReference type="OrthoDB" id="445983at2759"/>
<evidence type="ECO:0000256" key="2">
    <source>
        <dbReference type="ARBA" id="ARBA00004123"/>
    </source>
</evidence>
<evidence type="ECO:0000256" key="6">
    <source>
        <dbReference type="ARBA" id="ARBA00022833"/>
    </source>
</evidence>
<dbReference type="InterPro" id="IPR007808">
    <property type="entry name" value="Elf1"/>
</dbReference>
<dbReference type="InterPro" id="IPR038567">
    <property type="entry name" value="T_Elf1_sf"/>
</dbReference>
<comment type="caution">
    <text evidence="11">The sequence shown here is derived from an EMBL/GenBank/DDBJ whole genome shotgun (WGS) entry which is preliminary data.</text>
</comment>
<evidence type="ECO:0000256" key="1">
    <source>
        <dbReference type="ARBA" id="ARBA00003357"/>
    </source>
</evidence>
<name>A0A9N8Z7P2_9GLOM</name>
<dbReference type="SUPFAM" id="SSF57783">
    <property type="entry name" value="Zinc beta-ribbon"/>
    <property type="match status" value="1"/>
</dbReference>
<gene>
    <name evidence="11" type="ORF">AMORRO_LOCUS2228</name>
</gene>
<dbReference type="PANTHER" id="PTHR20934:SF0">
    <property type="entry name" value="TRANSCRIPTION ELONGATION FACTOR 1 HOMOLOG"/>
    <property type="match status" value="1"/>
</dbReference>
<dbReference type="PANTHER" id="PTHR20934">
    <property type="entry name" value="TRANSCRIPTION ELONGATION FACTOR 1 HOMOLOG"/>
    <property type="match status" value="1"/>
</dbReference>
<evidence type="ECO:0000256" key="4">
    <source>
        <dbReference type="ARBA" id="ARBA00022723"/>
    </source>
</evidence>
<evidence type="ECO:0000256" key="8">
    <source>
        <dbReference type="ARBA" id="ARBA00023163"/>
    </source>
</evidence>
<reference evidence="11" key="1">
    <citation type="submission" date="2021-06" db="EMBL/GenBank/DDBJ databases">
        <authorList>
            <person name="Kallberg Y."/>
            <person name="Tangrot J."/>
            <person name="Rosling A."/>
        </authorList>
    </citation>
    <scope>NUCLEOTIDE SEQUENCE</scope>
    <source>
        <strain evidence="11">CL551</strain>
    </source>
</reference>
<dbReference type="AlphaFoldDB" id="A0A9N8Z7P2"/>
<organism evidence="11 12">
    <name type="scientific">Acaulospora morrowiae</name>
    <dbReference type="NCBI Taxonomy" id="94023"/>
    <lineage>
        <taxon>Eukaryota</taxon>
        <taxon>Fungi</taxon>
        <taxon>Fungi incertae sedis</taxon>
        <taxon>Mucoromycota</taxon>
        <taxon>Glomeromycotina</taxon>
        <taxon>Glomeromycetes</taxon>
        <taxon>Diversisporales</taxon>
        <taxon>Acaulosporaceae</taxon>
        <taxon>Acaulospora</taxon>
    </lineage>
</organism>
<comment type="similarity">
    <text evidence="3 10">Belongs to the ELOF1 family.</text>
</comment>
<evidence type="ECO:0000256" key="3">
    <source>
        <dbReference type="ARBA" id="ARBA00009730"/>
    </source>
</evidence>
<keyword evidence="12" id="KW-1185">Reference proteome</keyword>
<keyword evidence="6 10" id="KW-0862">Zinc</keyword>
<accession>A0A9N8Z7P2</accession>
<evidence type="ECO:0000313" key="12">
    <source>
        <dbReference type="Proteomes" id="UP000789342"/>
    </source>
</evidence>
<sequence>MGKRKAKRKPMQKKKLVLDTQFNCIFCNHEKSVDVKMYGNREDKVGNLACRACGAKFQSIINQLSDPVDVYSDWVDAAEMVKPEGDGGHGDYDDDQLDDEGLFHSRVAVNVRSPDYGEDDEDDLE</sequence>
<dbReference type="FunFam" id="2.20.25.190:FF:000001">
    <property type="entry name" value="Transcription elongation factor 1 homolog"/>
    <property type="match status" value="1"/>
</dbReference>
<evidence type="ECO:0000313" key="11">
    <source>
        <dbReference type="EMBL" id="CAG8479245.1"/>
    </source>
</evidence>
<dbReference type="Pfam" id="PF05129">
    <property type="entry name" value="Zn_ribbon_Elf1"/>
    <property type="match status" value="1"/>
</dbReference>
<protein>
    <recommendedName>
        <fullName evidence="10">Transcription elongation factor 1 homolog</fullName>
    </recommendedName>
</protein>
<comment type="subcellular location">
    <subcellularLocation>
        <location evidence="2 10">Nucleus</location>
    </subcellularLocation>
</comment>
<evidence type="ECO:0000256" key="10">
    <source>
        <dbReference type="RuleBase" id="RU364033"/>
    </source>
</evidence>
<evidence type="ECO:0000256" key="5">
    <source>
        <dbReference type="ARBA" id="ARBA00022771"/>
    </source>
</evidence>
<evidence type="ECO:0000256" key="9">
    <source>
        <dbReference type="ARBA" id="ARBA00023242"/>
    </source>
</evidence>
<dbReference type="GO" id="GO:0008270">
    <property type="term" value="F:zinc ion binding"/>
    <property type="evidence" value="ECO:0007669"/>
    <property type="project" value="UniProtKB-KW"/>
</dbReference>
<keyword evidence="9 10" id="KW-0539">Nucleus</keyword>
<keyword evidence="5 10" id="KW-0863">Zinc-finger</keyword>
<dbReference type="Proteomes" id="UP000789342">
    <property type="component" value="Unassembled WGS sequence"/>
</dbReference>
<dbReference type="GO" id="GO:0000993">
    <property type="term" value="F:RNA polymerase II complex binding"/>
    <property type="evidence" value="ECO:0007669"/>
    <property type="project" value="TreeGrafter"/>
</dbReference>
<dbReference type="GO" id="GO:0008023">
    <property type="term" value="C:transcription elongation factor complex"/>
    <property type="evidence" value="ECO:0007669"/>
    <property type="project" value="TreeGrafter"/>
</dbReference>